<feature type="domain" description="SHSP" evidence="5">
    <location>
        <begin position="126"/>
        <end position="239"/>
    </location>
</feature>
<dbReference type="PANTHER" id="PTHR11527">
    <property type="entry name" value="HEAT-SHOCK PROTEIN 20 FAMILY MEMBER"/>
    <property type="match status" value="1"/>
</dbReference>
<accession>A0ABP1FTB4</accession>
<dbReference type="CDD" id="cd06464">
    <property type="entry name" value="ACD_sHsps-like"/>
    <property type="match status" value="1"/>
</dbReference>
<proteinExistence type="inferred from homology"/>
<keyword evidence="1" id="KW-0346">Stress response</keyword>
<evidence type="ECO:0000259" key="5">
    <source>
        <dbReference type="PROSITE" id="PS01031"/>
    </source>
</evidence>
<dbReference type="Proteomes" id="UP001497392">
    <property type="component" value="Unassembled WGS sequence"/>
</dbReference>
<keyword evidence="7" id="KW-1185">Reference proteome</keyword>
<comment type="similarity">
    <text evidence="2 3">Belongs to the small heat shock protein (HSP20) family.</text>
</comment>
<feature type="region of interest" description="Disordered" evidence="4">
    <location>
        <begin position="1"/>
        <end position="81"/>
    </location>
</feature>
<sequence>MQVSLSAPKTNSNMLRTLSKLPRSRITALTSRGVSGSARAAQQEGGSAAGRGSDVPVRRSGRPRQTSVARPYNRPGTMTPFSLTSGLAPVLPTRFDSLFRDLERELDGLLGGGALTTPTTDTDLPVDPRTLLGSVDIRETDKDYQFVVDVPGLTKDDVKVRVSGDNILTIEGERKDEREEDENGYRRRERFVGKWERRFQLPENTDPEHIQAKVDNGVLKVIVPKTEKHEQQGTEVNVQ</sequence>
<evidence type="ECO:0000313" key="6">
    <source>
        <dbReference type="EMBL" id="CAL5223148.1"/>
    </source>
</evidence>
<dbReference type="PROSITE" id="PS01031">
    <property type="entry name" value="SHSP"/>
    <property type="match status" value="1"/>
</dbReference>
<dbReference type="EMBL" id="CAXHTA020000008">
    <property type="protein sequence ID" value="CAL5223148.1"/>
    <property type="molecule type" value="Genomic_DNA"/>
</dbReference>
<feature type="compositionally biased region" description="Polar residues" evidence="4">
    <location>
        <begin position="1"/>
        <end position="16"/>
    </location>
</feature>
<organism evidence="6 7">
    <name type="scientific">Coccomyxa viridis</name>
    <dbReference type="NCBI Taxonomy" id="1274662"/>
    <lineage>
        <taxon>Eukaryota</taxon>
        <taxon>Viridiplantae</taxon>
        <taxon>Chlorophyta</taxon>
        <taxon>core chlorophytes</taxon>
        <taxon>Trebouxiophyceae</taxon>
        <taxon>Trebouxiophyceae incertae sedis</taxon>
        <taxon>Coccomyxaceae</taxon>
        <taxon>Coccomyxa</taxon>
    </lineage>
</organism>
<dbReference type="InterPro" id="IPR008978">
    <property type="entry name" value="HSP20-like_chaperone"/>
</dbReference>
<evidence type="ECO:0000313" key="7">
    <source>
        <dbReference type="Proteomes" id="UP001497392"/>
    </source>
</evidence>
<evidence type="ECO:0000256" key="4">
    <source>
        <dbReference type="SAM" id="MobiDB-lite"/>
    </source>
</evidence>
<gene>
    <name evidence="6" type="primary">g5615</name>
    <name evidence="6" type="ORF">VP750_LOCUS4807</name>
</gene>
<reference evidence="6 7" key="1">
    <citation type="submission" date="2024-06" db="EMBL/GenBank/DDBJ databases">
        <authorList>
            <person name="Kraege A."/>
            <person name="Thomma B."/>
        </authorList>
    </citation>
    <scope>NUCLEOTIDE SEQUENCE [LARGE SCALE GENOMIC DNA]</scope>
</reference>
<dbReference type="InterPro" id="IPR031107">
    <property type="entry name" value="Small_HSP"/>
</dbReference>
<evidence type="ECO:0000256" key="3">
    <source>
        <dbReference type="RuleBase" id="RU003616"/>
    </source>
</evidence>
<dbReference type="Gene3D" id="2.60.40.790">
    <property type="match status" value="1"/>
</dbReference>
<dbReference type="Pfam" id="PF00011">
    <property type="entry name" value="HSP20"/>
    <property type="match status" value="1"/>
</dbReference>
<dbReference type="InterPro" id="IPR002068">
    <property type="entry name" value="A-crystallin/Hsp20_dom"/>
</dbReference>
<protein>
    <submittedName>
        <fullName evidence="6">G5615 protein</fullName>
    </submittedName>
</protein>
<name>A0ABP1FTB4_9CHLO</name>
<evidence type="ECO:0000256" key="2">
    <source>
        <dbReference type="PROSITE-ProRule" id="PRU00285"/>
    </source>
</evidence>
<dbReference type="SUPFAM" id="SSF49764">
    <property type="entry name" value="HSP20-like chaperones"/>
    <property type="match status" value="1"/>
</dbReference>
<evidence type="ECO:0000256" key="1">
    <source>
        <dbReference type="ARBA" id="ARBA00023016"/>
    </source>
</evidence>
<comment type="caution">
    <text evidence="6">The sequence shown here is derived from an EMBL/GenBank/DDBJ whole genome shotgun (WGS) entry which is preliminary data.</text>
</comment>